<dbReference type="Proteomes" id="UP000664859">
    <property type="component" value="Unassembled WGS sequence"/>
</dbReference>
<feature type="domain" description="Treble clef zinc finger" evidence="1">
    <location>
        <begin position="19"/>
        <end position="77"/>
    </location>
</feature>
<evidence type="ECO:0000313" key="2">
    <source>
        <dbReference type="EMBL" id="KAG5182920.1"/>
    </source>
</evidence>
<dbReference type="PANTHER" id="PTHR37317">
    <property type="entry name" value="BLR8090 PROTEIN"/>
    <property type="match status" value="1"/>
</dbReference>
<protein>
    <recommendedName>
        <fullName evidence="1">Treble clef zinc finger domain-containing protein</fullName>
    </recommendedName>
</protein>
<dbReference type="AlphaFoldDB" id="A0A836CDZ1"/>
<sequence>MSKKCCIHQSLLYKFPGITNQLHPTRNGDLDPSSKPASSNDTVDWLCICDCGEEHIWSAKINNRTSEANMNGCPICSLGASRESCRCKSLGMTNPKLCAEIDMENDRTMSSMSEKERWDFLFRLPSMGTQYLLWKCDVPEHESWEAQVYNRNGVGSGCPRCKSSKLERDASAVLEMLGYKFTREFRFPNSAYRYDFLVHETASTPPWLLEMDGTQHFVATSFGSNTKTKEEMFLTQRKRDIEKDGLAQISKVHMLRIPHTHAAIEEIKEYIEHFLRVTAQHTGGTLKMCVNGKLYDEQPTVEQLELFVDSAS</sequence>
<evidence type="ECO:0000259" key="1">
    <source>
        <dbReference type="Pfam" id="PF14311"/>
    </source>
</evidence>
<feature type="domain" description="Treble clef zinc finger" evidence="1">
    <location>
        <begin position="131"/>
        <end position="163"/>
    </location>
</feature>
<dbReference type="EMBL" id="JAFCMP010000223">
    <property type="protein sequence ID" value="KAG5182920.1"/>
    <property type="molecule type" value="Genomic_DNA"/>
</dbReference>
<accession>A0A836CDZ1</accession>
<evidence type="ECO:0000313" key="3">
    <source>
        <dbReference type="Proteomes" id="UP000664859"/>
    </source>
</evidence>
<keyword evidence="3" id="KW-1185">Reference proteome</keyword>
<dbReference type="Pfam" id="PF14311">
    <property type="entry name" value="DUF4379"/>
    <property type="match status" value="2"/>
</dbReference>
<organism evidence="2 3">
    <name type="scientific">Tribonema minus</name>
    <dbReference type="NCBI Taxonomy" id="303371"/>
    <lineage>
        <taxon>Eukaryota</taxon>
        <taxon>Sar</taxon>
        <taxon>Stramenopiles</taxon>
        <taxon>Ochrophyta</taxon>
        <taxon>PX clade</taxon>
        <taxon>Xanthophyceae</taxon>
        <taxon>Tribonematales</taxon>
        <taxon>Tribonemataceae</taxon>
        <taxon>Tribonema</taxon>
    </lineage>
</organism>
<proteinExistence type="predicted"/>
<dbReference type="Gene3D" id="3.40.960.10">
    <property type="entry name" value="VSR Endonuclease"/>
    <property type="match status" value="1"/>
</dbReference>
<name>A0A836CDZ1_9STRA</name>
<reference evidence="2" key="1">
    <citation type="submission" date="2021-02" db="EMBL/GenBank/DDBJ databases">
        <title>First Annotated Genome of the Yellow-green Alga Tribonema minus.</title>
        <authorList>
            <person name="Mahan K.M."/>
        </authorList>
    </citation>
    <scope>NUCLEOTIDE SEQUENCE</scope>
    <source>
        <strain evidence="2">UTEX B ZZ1240</strain>
    </source>
</reference>
<dbReference type="InterPro" id="IPR025487">
    <property type="entry name" value="DUF4379"/>
</dbReference>
<comment type="caution">
    <text evidence="2">The sequence shown here is derived from an EMBL/GenBank/DDBJ whole genome shotgun (WGS) entry which is preliminary data.</text>
</comment>
<gene>
    <name evidence="2" type="ORF">JKP88DRAFT_241220</name>
</gene>
<dbReference type="PANTHER" id="PTHR37317:SF1">
    <property type="entry name" value="ZINC-RIBBON DOMAIN-CONTAINING PROTEIN-RELATED"/>
    <property type="match status" value="1"/>
</dbReference>